<sequence>MAPRQLDVLAGSNVVKYVSLAAQKTQFLVKKITRTTVSMPINWGGPIGDMVATDFKHAAYNMEDAVYKPLGVEREDFKGYIDKMFEEAKENKTFANTHGVSFQVEKS</sequence>
<gene>
    <name evidence="1" type="ORF">HK100_004197</name>
</gene>
<dbReference type="Proteomes" id="UP001211907">
    <property type="component" value="Unassembled WGS sequence"/>
</dbReference>
<keyword evidence="2" id="KW-1185">Reference proteome</keyword>
<accession>A0AAD5X8X3</accession>
<evidence type="ECO:0000313" key="2">
    <source>
        <dbReference type="Proteomes" id="UP001211907"/>
    </source>
</evidence>
<proteinExistence type="predicted"/>
<dbReference type="EMBL" id="JADGJH010002103">
    <property type="protein sequence ID" value="KAJ3103466.1"/>
    <property type="molecule type" value="Genomic_DNA"/>
</dbReference>
<dbReference type="AlphaFoldDB" id="A0AAD5X8X3"/>
<evidence type="ECO:0000313" key="1">
    <source>
        <dbReference type="EMBL" id="KAJ3103466.1"/>
    </source>
</evidence>
<protein>
    <submittedName>
        <fullName evidence="1">Uncharacterized protein</fullName>
    </submittedName>
</protein>
<organism evidence="1 2">
    <name type="scientific">Physocladia obscura</name>
    <dbReference type="NCBI Taxonomy" id="109957"/>
    <lineage>
        <taxon>Eukaryota</taxon>
        <taxon>Fungi</taxon>
        <taxon>Fungi incertae sedis</taxon>
        <taxon>Chytridiomycota</taxon>
        <taxon>Chytridiomycota incertae sedis</taxon>
        <taxon>Chytridiomycetes</taxon>
        <taxon>Chytridiales</taxon>
        <taxon>Chytriomycetaceae</taxon>
        <taxon>Physocladia</taxon>
    </lineage>
</organism>
<name>A0AAD5X8X3_9FUNG</name>
<comment type="caution">
    <text evidence="1">The sequence shown here is derived from an EMBL/GenBank/DDBJ whole genome shotgun (WGS) entry which is preliminary data.</text>
</comment>
<reference evidence="1" key="1">
    <citation type="submission" date="2020-05" db="EMBL/GenBank/DDBJ databases">
        <title>Phylogenomic resolution of chytrid fungi.</title>
        <authorList>
            <person name="Stajich J.E."/>
            <person name="Amses K."/>
            <person name="Simmons R."/>
            <person name="Seto K."/>
            <person name="Myers J."/>
            <person name="Bonds A."/>
            <person name="Quandt C.A."/>
            <person name="Barry K."/>
            <person name="Liu P."/>
            <person name="Grigoriev I."/>
            <person name="Longcore J.E."/>
            <person name="James T.Y."/>
        </authorList>
    </citation>
    <scope>NUCLEOTIDE SEQUENCE</scope>
    <source>
        <strain evidence="1">JEL0513</strain>
    </source>
</reference>